<dbReference type="EMBL" id="KF900716">
    <property type="protein sequence ID" value="AIF04715.1"/>
    <property type="molecule type" value="Genomic_DNA"/>
</dbReference>
<evidence type="ECO:0000259" key="3">
    <source>
        <dbReference type="PROSITE" id="PS51371"/>
    </source>
</evidence>
<dbReference type="Gene3D" id="3.10.580.10">
    <property type="entry name" value="CBS-domain"/>
    <property type="match status" value="1"/>
</dbReference>
<dbReference type="PROSITE" id="PS51371">
    <property type="entry name" value="CBS"/>
    <property type="match status" value="2"/>
</dbReference>
<keyword evidence="1 2" id="KW-0129">CBS domain</keyword>
<dbReference type="PANTHER" id="PTHR43080">
    <property type="entry name" value="CBS DOMAIN-CONTAINING PROTEIN CBSX3, MITOCHONDRIAL"/>
    <property type="match status" value="1"/>
</dbReference>
<dbReference type="AlphaFoldDB" id="A0A075GNQ1"/>
<dbReference type="PANTHER" id="PTHR43080:SF2">
    <property type="entry name" value="CBS DOMAIN-CONTAINING PROTEIN"/>
    <property type="match status" value="1"/>
</dbReference>
<name>A0A075GNQ1_9EURY</name>
<reference evidence="4" key="1">
    <citation type="journal article" date="2014" name="Genome Biol. Evol.">
        <title>Pangenome evidence for extensive interdomain horizontal transfer affecting lineage core and shell genes in uncultured planktonic thaumarchaeota and euryarchaeota.</title>
        <authorList>
            <person name="Deschamps P."/>
            <person name="Zivanovic Y."/>
            <person name="Moreira D."/>
            <person name="Rodriguez-Valera F."/>
            <person name="Lopez-Garcia P."/>
        </authorList>
    </citation>
    <scope>NUCLEOTIDE SEQUENCE</scope>
</reference>
<sequence>MDDVKVSDLILTDEHEVVEMDASIADAASKLLALERGILIVLGEDNMVKGIVTPNQVLSAISDGGDSNDMTVGECMDADVMEVGQNDNVDDIIVQMNERKPHAVVAVDSDGQFAGYFSPNDYREALAHIEARPAIKRLAQHE</sequence>
<evidence type="ECO:0000256" key="2">
    <source>
        <dbReference type="PROSITE-ProRule" id="PRU00703"/>
    </source>
</evidence>
<proteinExistence type="predicted"/>
<dbReference type="SUPFAM" id="SSF54631">
    <property type="entry name" value="CBS-domain pair"/>
    <property type="match status" value="1"/>
</dbReference>
<dbReference type="InterPro" id="IPR000644">
    <property type="entry name" value="CBS_dom"/>
</dbReference>
<dbReference type="InterPro" id="IPR046342">
    <property type="entry name" value="CBS_dom_sf"/>
</dbReference>
<dbReference type="InterPro" id="IPR051257">
    <property type="entry name" value="Diverse_CBS-Domain"/>
</dbReference>
<dbReference type="CDD" id="cd02205">
    <property type="entry name" value="CBS_pair_SF"/>
    <property type="match status" value="1"/>
</dbReference>
<accession>A0A075GNQ1</accession>
<organism evidence="4">
    <name type="scientific">uncultured marine group II/III euryarchaeote KM3_176_C10</name>
    <dbReference type="NCBI Taxonomy" id="1457934"/>
    <lineage>
        <taxon>Archaea</taxon>
        <taxon>Methanobacteriati</taxon>
        <taxon>Methanobacteriota</taxon>
        <taxon>environmental samples</taxon>
    </lineage>
</organism>
<evidence type="ECO:0000313" key="4">
    <source>
        <dbReference type="EMBL" id="AIF04715.1"/>
    </source>
</evidence>
<feature type="domain" description="CBS" evidence="3">
    <location>
        <begin position="11"/>
        <end position="67"/>
    </location>
</feature>
<dbReference type="Pfam" id="PF00571">
    <property type="entry name" value="CBS"/>
    <property type="match status" value="2"/>
</dbReference>
<feature type="domain" description="CBS" evidence="3">
    <location>
        <begin position="76"/>
        <end position="134"/>
    </location>
</feature>
<evidence type="ECO:0000256" key="1">
    <source>
        <dbReference type="ARBA" id="ARBA00023122"/>
    </source>
</evidence>
<protein>
    <recommendedName>
        <fullName evidence="3">CBS domain-containing protein</fullName>
    </recommendedName>
</protein>